<organism evidence="1 2">
    <name type="scientific">Ferruginibacter yonginensis</name>
    <dbReference type="NCBI Taxonomy" id="1310416"/>
    <lineage>
        <taxon>Bacteria</taxon>
        <taxon>Pseudomonadati</taxon>
        <taxon>Bacteroidota</taxon>
        <taxon>Chitinophagia</taxon>
        <taxon>Chitinophagales</taxon>
        <taxon>Chitinophagaceae</taxon>
        <taxon>Ferruginibacter</taxon>
    </lineage>
</organism>
<evidence type="ECO:0000313" key="2">
    <source>
        <dbReference type="Proteomes" id="UP001595907"/>
    </source>
</evidence>
<keyword evidence="2" id="KW-1185">Reference proteome</keyword>
<sequence length="41" mass="4835">MKNIKSCQNGFWVYENEKLMCNMAHLNLKEGIHLKYFSIAS</sequence>
<accession>A0ABV8QTE3</accession>
<dbReference type="Proteomes" id="UP001595907">
    <property type="component" value="Unassembled WGS sequence"/>
</dbReference>
<gene>
    <name evidence="1" type="ORF">ACFOWM_11735</name>
</gene>
<name>A0ABV8QTE3_9BACT</name>
<evidence type="ECO:0000313" key="1">
    <source>
        <dbReference type="EMBL" id="MFC4263556.1"/>
    </source>
</evidence>
<reference evidence="2" key="1">
    <citation type="journal article" date="2019" name="Int. J. Syst. Evol. Microbiol.">
        <title>The Global Catalogue of Microorganisms (GCM) 10K type strain sequencing project: providing services to taxonomists for standard genome sequencing and annotation.</title>
        <authorList>
            <consortium name="The Broad Institute Genomics Platform"/>
            <consortium name="The Broad Institute Genome Sequencing Center for Infectious Disease"/>
            <person name="Wu L."/>
            <person name="Ma J."/>
        </authorList>
    </citation>
    <scope>NUCLEOTIDE SEQUENCE [LARGE SCALE GENOMIC DNA]</scope>
    <source>
        <strain evidence="2">CECT 8289</strain>
    </source>
</reference>
<comment type="caution">
    <text evidence="1">The sequence shown here is derived from an EMBL/GenBank/DDBJ whole genome shotgun (WGS) entry which is preliminary data.</text>
</comment>
<proteinExistence type="predicted"/>
<dbReference type="EMBL" id="JBHSCZ010000002">
    <property type="protein sequence ID" value="MFC4263556.1"/>
    <property type="molecule type" value="Genomic_DNA"/>
</dbReference>
<protein>
    <submittedName>
        <fullName evidence="1">Uncharacterized protein</fullName>
    </submittedName>
</protein>
<dbReference type="RefSeq" id="WP_379710288.1">
    <property type="nucleotide sequence ID" value="NZ_JBHSCZ010000002.1"/>
</dbReference>